<proteinExistence type="predicted"/>
<feature type="transmembrane region" description="Helical" evidence="1">
    <location>
        <begin position="246"/>
        <end position="270"/>
    </location>
</feature>
<feature type="transmembrane region" description="Helical" evidence="1">
    <location>
        <begin position="290"/>
        <end position="309"/>
    </location>
</feature>
<dbReference type="RefSeq" id="WP_172716837.1">
    <property type="nucleotide sequence ID" value="NZ_CP054012.1"/>
</dbReference>
<keyword evidence="1" id="KW-0812">Transmembrane</keyword>
<dbReference type="EMBL" id="JAQMPX010000047">
    <property type="protein sequence ID" value="MDB9138265.1"/>
    <property type="molecule type" value="Genomic_DNA"/>
</dbReference>
<accession>A0AAW6F4U7</accession>
<feature type="transmembrane region" description="Helical" evidence="1">
    <location>
        <begin position="216"/>
        <end position="239"/>
    </location>
</feature>
<comment type="caution">
    <text evidence="2">The sequence shown here is derived from an EMBL/GenBank/DDBJ whole genome shotgun (WGS) entry which is preliminary data.</text>
</comment>
<feature type="transmembrane region" description="Helical" evidence="1">
    <location>
        <begin position="86"/>
        <end position="118"/>
    </location>
</feature>
<dbReference type="Proteomes" id="UP001211522">
    <property type="component" value="Unassembled WGS sequence"/>
</dbReference>
<feature type="transmembrane region" description="Helical" evidence="1">
    <location>
        <begin position="124"/>
        <end position="147"/>
    </location>
</feature>
<gene>
    <name evidence="2" type="ORF">PN612_07015</name>
</gene>
<organism evidence="2 3">
    <name type="scientific">Parabacteroides distasonis</name>
    <dbReference type="NCBI Taxonomy" id="823"/>
    <lineage>
        <taxon>Bacteria</taxon>
        <taxon>Pseudomonadati</taxon>
        <taxon>Bacteroidota</taxon>
        <taxon>Bacteroidia</taxon>
        <taxon>Bacteroidales</taxon>
        <taxon>Tannerellaceae</taxon>
        <taxon>Parabacteroides</taxon>
    </lineage>
</organism>
<feature type="transmembrane region" description="Helical" evidence="1">
    <location>
        <begin position="167"/>
        <end position="187"/>
    </location>
</feature>
<name>A0AAW6F4U7_PARDI</name>
<evidence type="ECO:0000313" key="2">
    <source>
        <dbReference type="EMBL" id="MDB9138265.1"/>
    </source>
</evidence>
<protein>
    <submittedName>
        <fullName evidence="2">Uncharacterized protein</fullName>
    </submittedName>
</protein>
<keyword evidence="1" id="KW-1133">Transmembrane helix</keyword>
<feature type="transmembrane region" description="Helical" evidence="1">
    <location>
        <begin position="339"/>
        <end position="355"/>
    </location>
</feature>
<feature type="transmembrane region" description="Helical" evidence="1">
    <location>
        <begin position="47"/>
        <end position="66"/>
    </location>
</feature>
<reference evidence="2" key="1">
    <citation type="submission" date="2023-01" db="EMBL/GenBank/DDBJ databases">
        <title>Human gut microbiome strain richness.</title>
        <authorList>
            <person name="Chen-Liaw A."/>
        </authorList>
    </citation>
    <scope>NUCLEOTIDE SEQUENCE</scope>
    <source>
        <strain evidence="2">D35st1_E5_D35t1_190705</strain>
    </source>
</reference>
<sequence>MSLGSTGGVEGLGTDDYNFYTRLITHDEDRYNYTLFLRYVYPFEIKTLLNMVILNLLGIVFLPHFVNRISYLYSGSESLSLKAEKIFLLCPFTTYYGCILMRDMWIATFVFAGLYYFFRRRYLPLAFCIALIVFIRFGSIVFLGAGILVMMRERIYTHFSSRMKGRIAILTILGVVMMLFGVAFPYLQEFSGGKLEEGLFRASFYMKLESMDPDAFILHLMDLPFPLNLLSLIVFFFFLPFLSLTFYTFGIFNMGHLFCSFLTPIFFFFLWDNVINTVLQSLLFKINNSINTIVYMAILFAMCLGTVSLQARHKTILFPLLCIIAAYGICNTNKRYSKFSYLLAATCVLIQLYMAL</sequence>
<evidence type="ECO:0000313" key="3">
    <source>
        <dbReference type="Proteomes" id="UP001211522"/>
    </source>
</evidence>
<dbReference type="AlphaFoldDB" id="A0AAW6F4U7"/>
<keyword evidence="1" id="KW-0472">Membrane</keyword>
<evidence type="ECO:0000256" key="1">
    <source>
        <dbReference type="SAM" id="Phobius"/>
    </source>
</evidence>